<evidence type="ECO:0000256" key="2">
    <source>
        <dbReference type="ARBA" id="ARBA00022452"/>
    </source>
</evidence>
<evidence type="ECO:0000259" key="10">
    <source>
        <dbReference type="PROSITE" id="PS51779"/>
    </source>
</evidence>
<dbReference type="Pfam" id="PF07244">
    <property type="entry name" value="POTRA"/>
    <property type="match status" value="5"/>
</dbReference>
<evidence type="ECO:0000256" key="7">
    <source>
        <dbReference type="ARBA" id="ARBA00023237"/>
    </source>
</evidence>
<dbReference type="InterPro" id="IPR039910">
    <property type="entry name" value="D15-like"/>
</dbReference>
<feature type="domain" description="POTRA" evidence="10">
    <location>
        <begin position="350"/>
        <end position="423"/>
    </location>
</feature>
<evidence type="ECO:0000256" key="3">
    <source>
        <dbReference type="ARBA" id="ARBA00022692"/>
    </source>
</evidence>
<dbReference type="Gene3D" id="3.10.20.310">
    <property type="entry name" value="membrane protein fhac"/>
    <property type="match status" value="5"/>
</dbReference>
<comment type="caution">
    <text evidence="11">The sequence shown here is derived from an EMBL/GenBank/DDBJ whole genome shotgun (WGS) entry which is preliminary data.</text>
</comment>
<dbReference type="PROSITE" id="PS51779">
    <property type="entry name" value="POTRA"/>
    <property type="match status" value="4"/>
</dbReference>
<evidence type="ECO:0000313" key="12">
    <source>
        <dbReference type="Proteomes" id="UP000644507"/>
    </source>
</evidence>
<dbReference type="GO" id="GO:0071709">
    <property type="term" value="P:membrane assembly"/>
    <property type="evidence" value="ECO:0007669"/>
    <property type="project" value="InterPro"/>
</dbReference>
<keyword evidence="2" id="KW-1134">Transmembrane beta strand</keyword>
<feature type="domain" description="POTRA" evidence="10">
    <location>
        <begin position="26"/>
        <end position="99"/>
    </location>
</feature>
<reference evidence="11" key="1">
    <citation type="journal article" date="2014" name="Int. J. Syst. Evol. Microbiol.">
        <title>Complete genome sequence of Corynebacterium casei LMG S-19264T (=DSM 44701T), isolated from a smear-ripened cheese.</title>
        <authorList>
            <consortium name="US DOE Joint Genome Institute (JGI-PGF)"/>
            <person name="Walter F."/>
            <person name="Albersmeier A."/>
            <person name="Kalinowski J."/>
            <person name="Ruckert C."/>
        </authorList>
    </citation>
    <scope>NUCLEOTIDE SEQUENCE</scope>
    <source>
        <strain evidence="11">KCTC 12988</strain>
    </source>
</reference>
<dbReference type="PIRSF" id="PIRSF006076">
    <property type="entry name" value="OM_assembly_OMP85"/>
    <property type="match status" value="1"/>
</dbReference>
<evidence type="ECO:0000313" key="11">
    <source>
        <dbReference type="EMBL" id="GHC66035.1"/>
    </source>
</evidence>
<keyword evidence="7" id="KW-0998">Cell outer membrane</keyword>
<keyword evidence="6" id="KW-0472">Membrane</keyword>
<feature type="chain" id="PRO_5037874310" description="Outer membrane protein assembly factor BamA" evidence="9">
    <location>
        <begin position="18"/>
        <end position="765"/>
    </location>
</feature>
<dbReference type="PANTHER" id="PTHR12815">
    <property type="entry name" value="SORTING AND ASSEMBLY MACHINERY SAMM50 PROTEIN FAMILY MEMBER"/>
    <property type="match status" value="1"/>
</dbReference>
<keyword evidence="4 9" id="KW-0732">Signal</keyword>
<evidence type="ECO:0000256" key="8">
    <source>
        <dbReference type="NCBIfam" id="TIGR03303"/>
    </source>
</evidence>
<feature type="signal peptide" evidence="9">
    <location>
        <begin position="1"/>
        <end position="17"/>
    </location>
</feature>
<gene>
    <name evidence="11" type="ORF">GCM10007100_37300</name>
</gene>
<dbReference type="AlphaFoldDB" id="A0A918WNM7"/>
<keyword evidence="12" id="KW-1185">Reference proteome</keyword>
<dbReference type="InterPro" id="IPR023707">
    <property type="entry name" value="OM_assembly_BamA"/>
</dbReference>
<comment type="subcellular location">
    <subcellularLocation>
        <location evidence="1">Membrane</location>
    </subcellularLocation>
</comment>
<dbReference type="InterPro" id="IPR034746">
    <property type="entry name" value="POTRA"/>
</dbReference>
<organism evidence="11 12">
    <name type="scientific">Roseibacillus persicicus</name>
    <dbReference type="NCBI Taxonomy" id="454148"/>
    <lineage>
        <taxon>Bacteria</taxon>
        <taxon>Pseudomonadati</taxon>
        <taxon>Verrucomicrobiota</taxon>
        <taxon>Verrucomicrobiia</taxon>
        <taxon>Verrucomicrobiales</taxon>
        <taxon>Verrucomicrobiaceae</taxon>
        <taxon>Roseibacillus</taxon>
    </lineage>
</organism>
<reference evidence="11" key="2">
    <citation type="submission" date="2020-09" db="EMBL/GenBank/DDBJ databases">
        <authorList>
            <person name="Sun Q."/>
            <person name="Kim S."/>
        </authorList>
    </citation>
    <scope>NUCLEOTIDE SEQUENCE</scope>
    <source>
        <strain evidence="11">KCTC 12988</strain>
    </source>
</reference>
<name>A0A918WNM7_9BACT</name>
<proteinExistence type="predicted"/>
<feature type="domain" description="POTRA" evidence="10">
    <location>
        <begin position="270"/>
        <end position="347"/>
    </location>
</feature>
<dbReference type="InterPro" id="IPR000184">
    <property type="entry name" value="Bac_surfAg_D15"/>
</dbReference>
<dbReference type="InterPro" id="IPR010827">
    <property type="entry name" value="BamA/TamA_POTRA"/>
</dbReference>
<sequence length="765" mass="84823">MCALAALVLAFSPRAMGQDFLEEPDVKVKEVVFRYNGAKSVAESRLRSFTETKVGQSFDAGIVDEDVKRLYESGLVQDVQVLGEEVNGGVKVIFEVSTRGTVDVVGFDGNTVFSSGKLAKEVKMTAGEILSDAKILEARRSIQDYYRGYGYPDVTVTHRLQDEGDGVTSIIFIINEGVKSEVRKILFEGNVAFADVELRREMETKQKGIFSFLTKSGRIDNQQLQRDLEQLREFYQNNGYLRANVLSADRVPVRDGRVDLIIKVQEGSKYMVNQIQFGPMTVFTPEELTPAMSLISGLPYSAKKVNDDRRAIRSYYGSRGYADAQVSAEVKDAGPGLVNIAYRVKEGSRFKVGRVNISGNTKTKDRVIRQEVPMKPGEYFNSVEVETTQKRLQGLRYFEGVQVTGDSSSRAGYRDLNINVQEGKTGEVNFGAGFSSIDSIVGYVNLEQRNFDIRNFGKFTGGGQRFSAQLKLGSERQDFKVSLIEPWFLGRRLSLGGELYYQNRYYLSPEYDQQNVGGAIFLRKAVGRRAYVRGEYRLEQIGLDVDSDSSPAFLAEDGDYVRSALGVSYVYDSRDDIVLPRKGHKATVGMTLGVGGDVETYSFEASIAKHWSLPLDLIFNLTGSLATVDSYGDGEVPIFDRLFLGGSRDLRGFEYRDLGQRDNVGLNATEEALGGKTSGYISGEITFPIFERVRGAGFFDVGFVNADSFDFAPEDLYGSSGLGLRLDIPGVGPLALDYAIPILVPSTDDEADKGGQFNFYINYQY</sequence>
<keyword evidence="3" id="KW-0812">Transmembrane</keyword>
<dbReference type="Proteomes" id="UP000644507">
    <property type="component" value="Unassembled WGS sequence"/>
</dbReference>
<evidence type="ECO:0000256" key="4">
    <source>
        <dbReference type="ARBA" id="ARBA00022729"/>
    </source>
</evidence>
<evidence type="ECO:0000256" key="5">
    <source>
        <dbReference type="ARBA" id="ARBA00022737"/>
    </source>
</evidence>
<evidence type="ECO:0000256" key="6">
    <source>
        <dbReference type="ARBA" id="ARBA00023136"/>
    </source>
</evidence>
<dbReference type="Pfam" id="PF01103">
    <property type="entry name" value="Omp85"/>
    <property type="match status" value="1"/>
</dbReference>
<dbReference type="Gene3D" id="2.40.160.50">
    <property type="entry name" value="membrane protein fhac: a member of the omp85/tpsb transporter family"/>
    <property type="match status" value="1"/>
</dbReference>
<protein>
    <recommendedName>
        <fullName evidence="8">Outer membrane protein assembly factor BamA</fullName>
    </recommendedName>
</protein>
<evidence type="ECO:0000256" key="9">
    <source>
        <dbReference type="SAM" id="SignalP"/>
    </source>
</evidence>
<dbReference type="EMBL" id="BMXI01000020">
    <property type="protein sequence ID" value="GHC66035.1"/>
    <property type="molecule type" value="Genomic_DNA"/>
</dbReference>
<evidence type="ECO:0000256" key="1">
    <source>
        <dbReference type="ARBA" id="ARBA00004370"/>
    </source>
</evidence>
<accession>A0A918WNM7</accession>
<dbReference type="PANTHER" id="PTHR12815:SF47">
    <property type="entry name" value="TRANSLOCATION AND ASSEMBLY MODULE SUBUNIT TAMA"/>
    <property type="match status" value="1"/>
</dbReference>
<dbReference type="GO" id="GO:0009279">
    <property type="term" value="C:cell outer membrane"/>
    <property type="evidence" value="ECO:0007669"/>
    <property type="project" value="UniProtKB-UniRule"/>
</dbReference>
<dbReference type="NCBIfam" id="TIGR03303">
    <property type="entry name" value="OM_YaeT"/>
    <property type="match status" value="1"/>
</dbReference>
<feature type="domain" description="POTRA" evidence="10">
    <location>
        <begin position="180"/>
        <end position="267"/>
    </location>
</feature>
<keyword evidence="5" id="KW-0677">Repeat</keyword>